<proteinExistence type="predicted"/>
<evidence type="ECO:0000313" key="3">
    <source>
        <dbReference type="Proteomes" id="UP000799324"/>
    </source>
</evidence>
<dbReference type="EMBL" id="MU004302">
    <property type="protein sequence ID" value="KAF2660030.1"/>
    <property type="molecule type" value="Genomic_DNA"/>
</dbReference>
<dbReference type="AlphaFoldDB" id="A0A6A6TJG4"/>
<feature type="region of interest" description="Disordered" evidence="1">
    <location>
        <begin position="62"/>
        <end position="85"/>
    </location>
</feature>
<name>A0A6A6TJG4_9PLEO</name>
<sequence>MEKVSVIAIPSASASLAVKASQSSSLAISSALSSSRAVPLVSSALLTLSELCLRTQIQRSNEMRTNGRGSQYRTRSPYSSAHTPVRGQQASSAFAKRCTALYRVFYSVTASLIE</sequence>
<evidence type="ECO:0000313" key="2">
    <source>
        <dbReference type="EMBL" id="KAF2660030.1"/>
    </source>
</evidence>
<organism evidence="2 3">
    <name type="scientific">Lophiostoma macrostomum CBS 122681</name>
    <dbReference type="NCBI Taxonomy" id="1314788"/>
    <lineage>
        <taxon>Eukaryota</taxon>
        <taxon>Fungi</taxon>
        <taxon>Dikarya</taxon>
        <taxon>Ascomycota</taxon>
        <taxon>Pezizomycotina</taxon>
        <taxon>Dothideomycetes</taxon>
        <taxon>Pleosporomycetidae</taxon>
        <taxon>Pleosporales</taxon>
        <taxon>Lophiostomataceae</taxon>
        <taxon>Lophiostoma</taxon>
    </lineage>
</organism>
<keyword evidence="3" id="KW-1185">Reference proteome</keyword>
<dbReference type="Proteomes" id="UP000799324">
    <property type="component" value="Unassembled WGS sequence"/>
</dbReference>
<evidence type="ECO:0000256" key="1">
    <source>
        <dbReference type="SAM" id="MobiDB-lite"/>
    </source>
</evidence>
<gene>
    <name evidence="2" type="ORF">K491DRAFT_107257</name>
</gene>
<protein>
    <submittedName>
        <fullName evidence="2">Uncharacterized protein</fullName>
    </submittedName>
</protein>
<accession>A0A6A6TJG4</accession>
<reference evidence="2" key="1">
    <citation type="journal article" date="2020" name="Stud. Mycol.">
        <title>101 Dothideomycetes genomes: a test case for predicting lifestyles and emergence of pathogens.</title>
        <authorList>
            <person name="Haridas S."/>
            <person name="Albert R."/>
            <person name="Binder M."/>
            <person name="Bloem J."/>
            <person name="Labutti K."/>
            <person name="Salamov A."/>
            <person name="Andreopoulos B."/>
            <person name="Baker S."/>
            <person name="Barry K."/>
            <person name="Bills G."/>
            <person name="Bluhm B."/>
            <person name="Cannon C."/>
            <person name="Castanera R."/>
            <person name="Culley D."/>
            <person name="Daum C."/>
            <person name="Ezra D."/>
            <person name="Gonzalez J."/>
            <person name="Henrissat B."/>
            <person name="Kuo A."/>
            <person name="Liang C."/>
            <person name="Lipzen A."/>
            <person name="Lutzoni F."/>
            <person name="Magnuson J."/>
            <person name="Mondo S."/>
            <person name="Nolan M."/>
            <person name="Ohm R."/>
            <person name="Pangilinan J."/>
            <person name="Park H.-J."/>
            <person name="Ramirez L."/>
            <person name="Alfaro M."/>
            <person name="Sun H."/>
            <person name="Tritt A."/>
            <person name="Yoshinaga Y."/>
            <person name="Zwiers L.-H."/>
            <person name="Turgeon B."/>
            <person name="Goodwin S."/>
            <person name="Spatafora J."/>
            <person name="Crous P."/>
            <person name="Grigoriev I."/>
        </authorList>
    </citation>
    <scope>NUCLEOTIDE SEQUENCE</scope>
    <source>
        <strain evidence="2">CBS 122681</strain>
    </source>
</reference>